<dbReference type="AlphaFoldDB" id="A0A8H4AK87"/>
<keyword evidence="3" id="KW-1185">Reference proteome</keyword>
<dbReference type="Proteomes" id="UP000439903">
    <property type="component" value="Unassembled WGS sequence"/>
</dbReference>
<evidence type="ECO:0000313" key="2">
    <source>
        <dbReference type="EMBL" id="KAF0505652.1"/>
    </source>
</evidence>
<evidence type="ECO:0000313" key="3">
    <source>
        <dbReference type="Proteomes" id="UP000439903"/>
    </source>
</evidence>
<feature type="region of interest" description="Disordered" evidence="1">
    <location>
        <begin position="45"/>
        <end position="90"/>
    </location>
</feature>
<dbReference type="OrthoDB" id="2434612at2759"/>
<organism evidence="2 3">
    <name type="scientific">Gigaspora margarita</name>
    <dbReference type="NCBI Taxonomy" id="4874"/>
    <lineage>
        <taxon>Eukaryota</taxon>
        <taxon>Fungi</taxon>
        <taxon>Fungi incertae sedis</taxon>
        <taxon>Mucoromycota</taxon>
        <taxon>Glomeromycotina</taxon>
        <taxon>Glomeromycetes</taxon>
        <taxon>Diversisporales</taxon>
        <taxon>Gigasporaceae</taxon>
        <taxon>Gigaspora</taxon>
    </lineage>
</organism>
<dbReference type="EMBL" id="WTPW01000497">
    <property type="protein sequence ID" value="KAF0505652.1"/>
    <property type="molecule type" value="Genomic_DNA"/>
</dbReference>
<gene>
    <name evidence="2" type="ORF">F8M41_019302</name>
</gene>
<proteinExistence type="predicted"/>
<reference evidence="2 3" key="1">
    <citation type="journal article" date="2019" name="Environ. Microbiol.">
        <title>At the nexus of three kingdoms: the genome of the mycorrhizal fungus Gigaspora margarita provides insights into plant, endobacterial and fungal interactions.</title>
        <authorList>
            <person name="Venice F."/>
            <person name="Ghignone S."/>
            <person name="Salvioli di Fossalunga A."/>
            <person name="Amselem J."/>
            <person name="Novero M."/>
            <person name="Xianan X."/>
            <person name="Sedzielewska Toro K."/>
            <person name="Morin E."/>
            <person name="Lipzen A."/>
            <person name="Grigoriev I.V."/>
            <person name="Henrissat B."/>
            <person name="Martin F.M."/>
            <person name="Bonfante P."/>
        </authorList>
    </citation>
    <scope>NUCLEOTIDE SEQUENCE [LARGE SCALE GENOMIC DNA]</scope>
    <source>
        <strain evidence="2 3">BEG34</strain>
    </source>
</reference>
<name>A0A8H4AK87_GIGMA</name>
<accession>A0A8H4AK87</accession>
<comment type="caution">
    <text evidence="2">The sequence shown here is derived from an EMBL/GenBank/DDBJ whole genome shotgun (WGS) entry which is preliminary data.</text>
</comment>
<feature type="compositionally biased region" description="Basic residues" evidence="1">
    <location>
        <begin position="66"/>
        <end position="79"/>
    </location>
</feature>
<protein>
    <submittedName>
        <fullName evidence="2">Uncharacterized protein</fullName>
    </submittedName>
</protein>
<evidence type="ECO:0000256" key="1">
    <source>
        <dbReference type="SAM" id="MobiDB-lite"/>
    </source>
</evidence>
<sequence length="90" mass="10608">MKQNGQLLTGIENFKKEYEKTESLSSGKLIAYLYQYKVEPKFECNQHQSNEENEMPQKNIDPTIMKARKKRKTSKKSHYLSKNINANRPN</sequence>
<feature type="compositionally biased region" description="Polar residues" evidence="1">
    <location>
        <begin position="80"/>
        <end position="90"/>
    </location>
</feature>